<name>K3WSW0_GLOUD</name>
<accession>K3WSW0</accession>
<reference evidence="2" key="3">
    <citation type="submission" date="2015-02" db="UniProtKB">
        <authorList>
            <consortium name="EnsemblProtists"/>
        </authorList>
    </citation>
    <scope>IDENTIFICATION</scope>
    <source>
        <strain evidence="2">DAOM BR144</strain>
    </source>
</reference>
<dbReference type="InParanoid" id="K3WSW0"/>
<keyword evidence="3" id="KW-1185">Reference proteome</keyword>
<dbReference type="Proteomes" id="UP000019132">
    <property type="component" value="Unassembled WGS sequence"/>
</dbReference>
<proteinExistence type="predicted"/>
<dbReference type="AlphaFoldDB" id="K3WSW0"/>
<dbReference type="eggNOG" id="KOG0864">
    <property type="taxonomic scope" value="Eukaryota"/>
</dbReference>
<dbReference type="VEuPathDB" id="FungiDB:PYU1_G008038"/>
<dbReference type="PANTHER" id="PTHR23138">
    <property type="entry name" value="RAN BINDING PROTEIN"/>
    <property type="match status" value="1"/>
</dbReference>
<dbReference type="CDD" id="cd13170">
    <property type="entry name" value="RanBD_NUP50"/>
    <property type="match status" value="1"/>
</dbReference>
<dbReference type="PROSITE" id="PS50196">
    <property type="entry name" value="RANBD1"/>
    <property type="match status" value="1"/>
</dbReference>
<dbReference type="InterPro" id="IPR000156">
    <property type="entry name" value="Ran_bind_dom"/>
</dbReference>
<evidence type="ECO:0000313" key="2">
    <source>
        <dbReference type="EnsemblProtists" id="PYU1_T008054"/>
    </source>
</evidence>
<dbReference type="EMBL" id="GL376617">
    <property type="status" value="NOT_ANNOTATED_CDS"/>
    <property type="molecule type" value="Genomic_DNA"/>
</dbReference>
<protein>
    <recommendedName>
        <fullName evidence="1">RanBD1 domain-containing protein</fullName>
    </recommendedName>
</protein>
<dbReference type="EnsemblProtists" id="PYU1_T008054">
    <property type="protein sequence ID" value="PYU1_T008054"/>
    <property type="gene ID" value="PYU1_G008038"/>
</dbReference>
<dbReference type="Pfam" id="PF00638">
    <property type="entry name" value="Ran_BP1"/>
    <property type="match status" value="1"/>
</dbReference>
<dbReference type="InterPro" id="IPR045255">
    <property type="entry name" value="RanBP1-like"/>
</dbReference>
<evidence type="ECO:0000313" key="3">
    <source>
        <dbReference type="Proteomes" id="UP000019132"/>
    </source>
</evidence>
<dbReference type="SUPFAM" id="SSF50729">
    <property type="entry name" value="PH domain-like"/>
    <property type="match status" value="1"/>
</dbReference>
<dbReference type="HOGENOM" id="CLU_2091157_0_0_1"/>
<dbReference type="SMART" id="SM00160">
    <property type="entry name" value="RanBD"/>
    <property type="match status" value="1"/>
</dbReference>
<organism evidence="2 3">
    <name type="scientific">Globisporangium ultimum (strain ATCC 200006 / CBS 805.95 / DAOM BR144)</name>
    <name type="common">Pythium ultimum</name>
    <dbReference type="NCBI Taxonomy" id="431595"/>
    <lineage>
        <taxon>Eukaryota</taxon>
        <taxon>Sar</taxon>
        <taxon>Stramenopiles</taxon>
        <taxon>Oomycota</taxon>
        <taxon>Peronosporomycetes</taxon>
        <taxon>Pythiales</taxon>
        <taxon>Pythiaceae</taxon>
        <taxon>Globisporangium</taxon>
    </lineage>
</organism>
<dbReference type="InterPro" id="IPR011993">
    <property type="entry name" value="PH-like_dom_sf"/>
</dbReference>
<dbReference type="Gene3D" id="2.30.29.30">
    <property type="entry name" value="Pleckstrin-homology domain (PH domain)/Phosphotyrosine-binding domain (PTB)"/>
    <property type="match status" value="1"/>
</dbReference>
<reference evidence="3" key="2">
    <citation type="submission" date="2010-04" db="EMBL/GenBank/DDBJ databases">
        <authorList>
            <person name="Buell R."/>
            <person name="Hamilton J."/>
            <person name="Hostetler J."/>
        </authorList>
    </citation>
    <scope>NUCLEOTIDE SEQUENCE [LARGE SCALE GENOMIC DNA]</scope>
    <source>
        <strain evidence="3">DAOM:BR144</strain>
    </source>
</reference>
<evidence type="ECO:0000259" key="1">
    <source>
        <dbReference type="PROSITE" id="PS50196"/>
    </source>
</evidence>
<feature type="domain" description="RanBD1" evidence="1">
    <location>
        <begin position="1"/>
        <end position="70"/>
    </location>
</feature>
<dbReference type="PANTHER" id="PTHR23138:SF141">
    <property type="entry name" value="NUCLEAR PORE COMPLEX PROTEIN NUP50"/>
    <property type="match status" value="1"/>
</dbReference>
<dbReference type="STRING" id="431595.K3WSW0"/>
<reference evidence="3" key="1">
    <citation type="journal article" date="2010" name="Genome Biol.">
        <title>Genome sequence of the necrotrophic plant pathogen Pythium ultimum reveals original pathogenicity mechanisms and effector repertoire.</title>
        <authorList>
            <person name="Levesque C.A."/>
            <person name="Brouwer H."/>
            <person name="Cano L."/>
            <person name="Hamilton J.P."/>
            <person name="Holt C."/>
            <person name="Huitema E."/>
            <person name="Raffaele S."/>
            <person name="Robideau G.P."/>
            <person name="Thines M."/>
            <person name="Win J."/>
            <person name="Zerillo M.M."/>
            <person name="Beakes G.W."/>
            <person name="Boore J.L."/>
            <person name="Busam D."/>
            <person name="Dumas B."/>
            <person name="Ferriera S."/>
            <person name="Fuerstenberg S.I."/>
            <person name="Gachon C.M."/>
            <person name="Gaulin E."/>
            <person name="Govers F."/>
            <person name="Grenville-Briggs L."/>
            <person name="Horner N."/>
            <person name="Hostetler J."/>
            <person name="Jiang R.H."/>
            <person name="Johnson J."/>
            <person name="Krajaejun T."/>
            <person name="Lin H."/>
            <person name="Meijer H.J."/>
            <person name="Moore B."/>
            <person name="Morris P."/>
            <person name="Phuntmart V."/>
            <person name="Puiu D."/>
            <person name="Shetty J."/>
            <person name="Stajich J.E."/>
            <person name="Tripathy S."/>
            <person name="Wawra S."/>
            <person name="van West P."/>
            <person name="Whitty B.R."/>
            <person name="Coutinho P.M."/>
            <person name="Henrissat B."/>
            <person name="Martin F."/>
            <person name="Thomas P.D."/>
            <person name="Tyler B.M."/>
            <person name="De Vries R.P."/>
            <person name="Kamoun S."/>
            <person name="Yandell M."/>
            <person name="Tisserat N."/>
            <person name="Buell C.R."/>
        </authorList>
    </citation>
    <scope>NUCLEOTIDE SEQUENCE</scope>
    <source>
        <strain evidence="3">DAOM:BR144</strain>
    </source>
</reference>
<sequence length="117" mass="12924">SDSPDDDCVFDAEKAKVFEFKKDEKRWADKGLHPLKVLVNKDSKKARILVRNEIGKIVLNSSLYKGMSIKAHETKGKKTGVIVSLQVDGAMTQYLLKVNAAKVDEFTKALEKAAASS</sequence>